<dbReference type="GO" id="GO:0005886">
    <property type="term" value="C:plasma membrane"/>
    <property type="evidence" value="ECO:0007669"/>
    <property type="project" value="UniProtKB-SubCell"/>
</dbReference>
<keyword evidence="5" id="KW-0378">Hydrolase</keyword>
<dbReference type="RefSeq" id="WP_279450080.1">
    <property type="nucleotide sequence ID" value="NZ_JAZBJM010000014.1"/>
</dbReference>
<dbReference type="InterPro" id="IPR026323">
    <property type="entry name" value="Exosortase-related_prot_XrtF"/>
</dbReference>
<keyword evidence="4 8" id="KW-0812">Transmembrane</keyword>
<dbReference type="InterPro" id="IPR019127">
    <property type="entry name" value="Exosortase"/>
</dbReference>
<evidence type="ECO:0000256" key="8">
    <source>
        <dbReference type="SAM" id="Phobius"/>
    </source>
</evidence>
<evidence type="ECO:0000256" key="5">
    <source>
        <dbReference type="ARBA" id="ARBA00022801"/>
    </source>
</evidence>
<evidence type="ECO:0000256" key="4">
    <source>
        <dbReference type="ARBA" id="ARBA00022692"/>
    </source>
</evidence>
<reference evidence="9 12" key="1">
    <citation type="submission" date="2024-01" db="EMBL/GenBank/DDBJ databases">
        <title>Aequorivita flavus sp. nov., isolated from deep-sea sediment.</title>
        <authorList>
            <person name="Chen X."/>
        </authorList>
    </citation>
    <scope>NUCLEOTIDE SEQUENCE</scope>
    <source>
        <strain evidence="9">MCCC 1A16923</strain>
        <strain evidence="10 12">MCCC 1A16935</strain>
    </source>
</reference>
<dbReference type="EMBL" id="JBANCF010000016">
    <property type="protein sequence ID" value="MEM0574653.1"/>
    <property type="molecule type" value="Genomic_DNA"/>
</dbReference>
<keyword evidence="12" id="KW-1185">Reference proteome</keyword>
<comment type="caution">
    <text evidence="9">The sequence shown here is derived from an EMBL/GenBank/DDBJ whole genome shotgun (WGS) entry which is preliminary data.</text>
</comment>
<dbReference type="Proteomes" id="UP001390963">
    <property type="component" value="Unassembled WGS sequence"/>
</dbReference>
<gene>
    <name evidence="9" type="primary">xrtF</name>
    <name evidence="10" type="ORF">VZD24_14100</name>
    <name evidence="9" type="ORF">VZD85_14155</name>
</gene>
<dbReference type="GO" id="GO:0006508">
    <property type="term" value="P:proteolysis"/>
    <property type="evidence" value="ECO:0007669"/>
    <property type="project" value="UniProtKB-KW"/>
</dbReference>
<dbReference type="NCBIfam" id="TIGR04128">
    <property type="entry name" value="exoso_Fjoh_1448"/>
    <property type="match status" value="1"/>
</dbReference>
<dbReference type="InterPro" id="IPR026392">
    <property type="entry name" value="Exo/Archaeosortase_dom"/>
</dbReference>
<evidence type="ECO:0000256" key="1">
    <source>
        <dbReference type="ARBA" id="ARBA00004651"/>
    </source>
</evidence>
<protein>
    <submittedName>
        <fullName evidence="9">Exosortase family protein XrtF</fullName>
    </submittedName>
</protein>
<dbReference type="EMBL" id="JAZBJM010000014">
    <property type="protein sequence ID" value="MEM0519502.1"/>
    <property type="molecule type" value="Genomic_DNA"/>
</dbReference>
<evidence type="ECO:0000313" key="12">
    <source>
        <dbReference type="Proteomes" id="UP001390963"/>
    </source>
</evidence>
<dbReference type="Pfam" id="PF09721">
    <property type="entry name" value="Exosortase_EpsH"/>
    <property type="match status" value="1"/>
</dbReference>
<feature type="transmembrane region" description="Helical" evidence="8">
    <location>
        <begin position="88"/>
        <end position="109"/>
    </location>
</feature>
<proteinExistence type="predicted"/>
<accession>A0AB35YZ61</accession>
<keyword evidence="6 8" id="KW-1133">Transmembrane helix</keyword>
<feature type="transmembrane region" description="Helical" evidence="8">
    <location>
        <begin position="12"/>
        <end position="32"/>
    </location>
</feature>
<dbReference type="NCBIfam" id="TIGR04178">
    <property type="entry name" value="exo_archaeo"/>
    <property type="match status" value="1"/>
</dbReference>
<feature type="transmembrane region" description="Helical" evidence="8">
    <location>
        <begin position="116"/>
        <end position="142"/>
    </location>
</feature>
<evidence type="ECO:0000313" key="10">
    <source>
        <dbReference type="EMBL" id="MEM0574653.1"/>
    </source>
</evidence>
<dbReference type="AlphaFoldDB" id="A0AB35YZ61"/>
<evidence type="ECO:0000256" key="7">
    <source>
        <dbReference type="ARBA" id="ARBA00023136"/>
    </source>
</evidence>
<evidence type="ECO:0000256" key="3">
    <source>
        <dbReference type="ARBA" id="ARBA00022670"/>
    </source>
</evidence>
<evidence type="ECO:0000313" key="11">
    <source>
        <dbReference type="Proteomes" id="UP001388259"/>
    </source>
</evidence>
<evidence type="ECO:0000256" key="6">
    <source>
        <dbReference type="ARBA" id="ARBA00022989"/>
    </source>
</evidence>
<feature type="transmembrane region" description="Helical" evidence="8">
    <location>
        <begin position="154"/>
        <end position="172"/>
    </location>
</feature>
<keyword evidence="7 8" id="KW-0472">Membrane</keyword>
<dbReference type="Proteomes" id="UP001388259">
    <property type="component" value="Unassembled WGS sequence"/>
</dbReference>
<evidence type="ECO:0000313" key="9">
    <source>
        <dbReference type="EMBL" id="MEM0519502.1"/>
    </source>
</evidence>
<organism evidence="9 11">
    <name type="scientific">Aequorivita flava</name>
    <dbReference type="NCBI Taxonomy" id="3114371"/>
    <lineage>
        <taxon>Bacteria</taxon>
        <taxon>Pseudomonadati</taxon>
        <taxon>Bacteroidota</taxon>
        <taxon>Flavobacteriia</taxon>
        <taxon>Flavobacteriales</taxon>
        <taxon>Flavobacteriaceae</taxon>
        <taxon>Aequorivita</taxon>
    </lineage>
</organism>
<dbReference type="GO" id="GO:0008233">
    <property type="term" value="F:peptidase activity"/>
    <property type="evidence" value="ECO:0007669"/>
    <property type="project" value="UniProtKB-KW"/>
</dbReference>
<name>A0AB35YZ61_9FLAO</name>
<sequence>MKELFKKYRTVVQFIILFLGTYLLLGVVYSLYLKASASGYFFPDYLSNLVANQSRAVLEFLGYTSTLKPNILEQGISLTINNAYSVSIVEGCNSASVIILFVAFIIAFAENFKKTLLFLLAGAVLIYSVNLLRIVILIIALYKFPQYENVLHSVVFPGIIYSVVFVLWMIWVKMLKSNTP</sequence>
<keyword evidence="2" id="KW-1003">Cell membrane</keyword>
<keyword evidence="3" id="KW-0645">Protease</keyword>
<evidence type="ECO:0000256" key="2">
    <source>
        <dbReference type="ARBA" id="ARBA00022475"/>
    </source>
</evidence>
<comment type="subcellular location">
    <subcellularLocation>
        <location evidence="1">Cell membrane</location>
        <topology evidence="1">Multi-pass membrane protein</topology>
    </subcellularLocation>
</comment>